<gene>
    <name evidence="2" type="ORF">KIN13_24090</name>
</gene>
<accession>A0AAW4KYH0</accession>
<feature type="chain" id="PRO_5043677689" evidence="1">
    <location>
        <begin position="26"/>
        <end position="60"/>
    </location>
</feature>
<protein>
    <submittedName>
        <fullName evidence="2">Efflux transporter periplasmic adaptor subunit</fullName>
    </submittedName>
</protein>
<name>A0AAW4KYH0_VIBCL</name>
<feature type="non-terminal residue" evidence="2">
    <location>
        <position position="60"/>
    </location>
</feature>
<dbReference type="EMBL" id="JAHBND010001287">
    <property type="protein sequence ID" value="MBS7676474.1"/>
    <property type="molecule type" value="Genomic_DNA"/>
</dbReference>
<reference evidence="2" key="1">
    <citation type="submission" date="2021-05" db="EMBL/GenBank/DDBJ databases">
        <authorList>
            <person name="Stine C."/>
        </authorList>
    </citation>
    <scope>NUCLEOTIDE SEQUENCE</scope>
    <source>
        <strain evidence="2">TDS0091212</strain>
    </source>
</reference>
<evidence type="ECO:0000313" key="2">
    <source>
        <dbReference type="EMBL" id="MBS7676474.1"/>
    </source>
</evidence>
<sequence length="60" mass="5894">MYTKPVSLIAGALALALTLGGCSDKAPPAAAAQPPGVPVAQVVARAVTPFVEYTGSLTAI</sequence>
<dbReference type="PROSITE" id="PS51257">
    <property type="entry name" value="PROKAR_LIPOPROTEIN"/>
    <property type="match status" value="1"/>
</dbReference>
<dbReference type="Proteomes" id="UP001196338">
    <property type="component" value="Unassembled WGS sequence"/>
</dbReference>
<dbReference type="AlphaFoldDB" id="A0AAW4KYH0"/>
<reference evidence="2" key="2">
    <citation type="submission" date="2023-08" db="EMBL/GenBank/DDBJ databases">
        <title>Vibrio cholerae Outbreaks in Tanzania Exemplify Founder Flush: Simultaneous Increases in Population Size and Genetic Diversity.</title>
        <authorList>
            <person name="Debes A.K."/>
            <person name="Mohammed A."/>
            <person name="Maseke I."/>
            <person name="Almeida M."/>
            <person name="Li S."/>
            <person name="Matimba H."/>
            <person name="Joachim A."/>
            <person name="Mizinduko M."/>
            <person name="Nyanga S."/>
            <person name="Kelly M."/>
            <person name="Kachwamba Y."/>
            <person name="Schaffer A.M."/>
            <person name="Nyanga A.S."/>
            <person name="Mghamba J."/>
            <person name="Mosha F.S."/>
            <person name="Sack D.A."/>
            <person name="Stine O.C."/>
        </authorList>
    </citation>
    <scope>NUCLEOTIDE SEQUENCE</scope>
    <source>
        <strain evidence="2">TDS0091212</strain>
    </source>
</reference>
<feature type="signal peptide" evidence="1">
    <location>
        <begin position="1"/>
        <end position="25"/>
    </location>
</feature>
<evidence type="ECO:0000313" key="3">
    <source>
        <dbReference type="Proteomes" id="UP001196338"/>
    </source>
</evidence>
<comment type="caution">
    <text evidence="2">The sequence shown here is derived from an EMBL/GenBank/DDBJ whole genome shotgun (WGS) entry which is preliminary data.</text>
</comment>
<proteinExistence type="predicted"/>
<organism evidence="2 3">
    <name type="scientific">Vibrio cholerae</name>
    <dbReference type="NCBI Taxonomy" id="666"/>
    <lineage>
        <taxon>Bacteria</taxon>
        <taxon>Pseudomonadati</taxon>
        <taxon>Pseudomonadota</taxon>
        <taxon>Gammaproteobacteria</taxon>
        <taxon>Vibrionales</taxon>
        <taxon>Vibrionaceae</taxon>
        <taxon>Vibrio</taxon>
    </lineage>
</organism>
<keyword evidence="1" id="KW-0732">Signal</keyword>
<evidence type="ECO:0000256" key="1">
    <source>
        <dbReference type="SAM" id="SignalP"/>
    </source>
</evidence>